<protein>
    <submittedName>
        <fullName evidence="1">Uncharacterized protein</fullName>
    </submittedName>
</protein>
<reference evidence="1" key="1">
    <citation type="submission" date="2021-01" db="EMBL/GenBank/DDBJ databases">
        <authorList>
            <person name="Corre E."/>
            <person name="Pelletier E."/>
            <person name="Niang G."/>
            <person name="Scheremetjew M."/>
            <person name="Finn R."/>
            <person name="Kale V."/>
            <person name="Holt S."/>
            <person name="Cochrane G."/>
            <person name="Meng A."/>
            <person name="Brown T."/>
            <person name="Cohen L."/>
        </authorList>
    </citation>
    <scope>NUCLEOTIDE SEQUENCE</scope>
    <source>
        <strain evidence="1">CCMP1320</strain>
    </source>
</reference>
<dbReference type="EMBL" id="HBIP01012519">
    <property type="protein sequence ID" value="CAE0492034.1"/>
    <property type="molecule type" value="Transcribed_RNA"/>
</dbReference>
<accession>A0A7S3QSZ6</accession>
<name>A0A7S3QSZ6_DUNTE</name>
<proteinExistence type="predicted"/>
<sequence length="635" mass="69203">MVLAEETLHSVFSLPHLQAYTNQQSGSCLNLSHLFKEYTKALQQEGGSAANGVSAAPGGQQQLSVNNKLWPGIPTDGLQTLCTAADVVSSPELVEWLPSFGCAVLALGKLPPTRGDDSAGGTMDIRPCLGEVSIFVVGLDNFEFAPHSTRSTVDHTAQSSSHSMLYSGSVAVQEFRNLVSILHTLVAERERKAGEMKGFHRTPSFIHAALQDALVQLQLGKDVAEGSLPHTMPRGGFTDVGQHTGTTPPNTAWPLVCALIQVVLEQTGICDMTSHLTQLDPSSLHLLAMAHFELWLLILHSHQVSPPTCTPVAVNTCMRMLQSAASKAADLAADGHDMHHFEAACHRMGQHLAVMSAARAHALAQEFELPPPGGSLSAEQAGYRLPTGVIPRLPHPTSEGGGLPAAQSRAMENLGSLLQLPVGASFQEMLAWLELCDWEEQQAVDGVTAMLRLHSVERELFSRAASRFTRTPLQQEEVMALEKVVDNYREVHMHFMASPASQACMQTEWQSRLLLVVWVSYCLLHDAACHVHPMVASYGVCLHWTDLKHLVLSDRTAVDAALGVSAYLWGHSNPGKELFCLRDGRREGTATFDLALQYAGCNNVMLGFWEEHCQDADDRTEAHWQEVQRKKNKVG</sequence>
<organism evidence="1">
    <name type="scientific">Dunaliella tertiolecta</name>
    <name type="common">Green alga</name>
    <dbReference type="NCBI Taxonomy" id="3047"/>
    <lineage>
        <taxon>Eukaryota</taxon>
        <taxon>Viridiplantae</taxon>
        <taxon>Chlorophyta</taxon>
        <taxon>core chlorophytes</taxon>
        <taxon>Chlorophyceae</taxon>
        <taxon>CS clade</taxon>
        <taxon>Chlamydomonadales</taxon>
        <taxon>Dunaliellaceae</taxon>
        <taxon>Dunaliella</taxon>
    </lineage>
</organism>
<gene>
    <name evidence="1" type="ORF">DTER00134_LOCUS7107</name>
</gene>
<dbReference type="AlphaFoldDB" id="A0A7S3QSZ6"/>
<evidence type="ECO:0000313" key="1">
    <source>
        <dbReference type="EMBL" id="CAE0492034.1"/>
    </source>
</evidence>